<organism evidence="1 2">
    <name type="scientific">Liparis tanakae</name>
    <name type="common">Tanaka's snailfish</name>
    <dbReference type="NCBI Taxonomy" id="230148"/>
    <lineage>
        <taxon>Eukaryota</taxon>
        <taxon>Metazoa</taxon>
        <taxon>Chordata</taxon>
        <taxon>Craniata</taxon>
        <taxon>Vertebrata</taxon>
        <taxon>Euteleostomi</taxon>
        <taxon>Actinopterygii</taxon>
        <taxon>Neopterygii</taxon>
        <taxon>Teleostei</taxon>
        <taxon>Neoteleostei</taxon>
        <taxon>Acanthomorphata</taxon>
        <taxon>Eupercaria</taxon>
        <taxon>Perciformes</taxon>
        <taxon>Cottioidei</taxon>
        <taxon>Cottales</taxon>
        <taxon>Liparidae</taxon>
        <taxon>Liparis</taxon>
    </lineage>
</organism>
<dbReference type="EMBL" id="SRLO01000586">
    <property type="protein sequence ID" value="TNN51330.1"/>
    <property type="molecule type" value="Genomic_DNA"/>
</dbReference>
<comment type="caution">
    <text evidence="1">The sequence shown here is derived from an EMBL/GenBank/DDBJ whole genome shotgun (WGS) entry which is preliminary data.</text>
</comment>
<dbReference type="Proteomes" id="UP000314294">
    <property type="component" value="Unassembled WGS sequence"/>
</dbReference>
<protein>
    <submittedName>
        <fullName evidence="1">Uncharacterized protein</fullName>
    </submittedName>
</protein>
<name>A0A4Z2GDJ1_9TELE</name>
<evidence type="ECO:0000313" key="2">
    <source>
        <dbReference type="Proteomes" id="UP000314294"/>
    </source>
</evidence>
<gene>
    <name evidence="1" type="ORF">EYF80_038494</name>
</gene>
<proteinExistence type="predicted"/>
<accession>A0A4Z2GDJ1</accession>
<reference evidence="1 2" key="1">
    <citation type="submission" date="2019-03" db="EMBL/GenBank/DDBJ databases">
        <title>First draft genome of Liparis tanakae, snailfish: a comprehensive survey of snailfish specific genes.</title>
        <authorList>
            <person name="Kim W."/>
            <person name="Song I."/>
            <person name="Jeong J.-H."/>
            <person name="Kim D."/>
            <person name="Kim S."/>
            <person name="Ryu S."/>
            <person name="Song J.Y."/>
            <person name="Lee S.K."/>
        </authorList>
    </citation>
    <scope>NUCLEOTIDE SEQUENCE [LARGE SCALE GENOMIC DNA]</scope>
    <source>
        <tissue evidence="1">Muscle</tissue>
    </source>
</reference>
<sequence>MYILRSYTYVTTATRSAVIEPATFWPAKALKLRPRCDEEHYRPEDGCVCLCESGTATGLTSGFHPDRRLWVIMGVSRTREQGSDGLYVTEKTLETLRGLEHKDVRPDLTGFCRPSVPLVFRVL</sequence>
<dbReference type="AlphaFoldDB" id="A0A4Z2GDJ1"/>
<evidence type="ECO:0000313" key="1">
    <source>
        <dbReference type="EMBL" id="TNN51330.1"/>
    </source>
</evidence>
<keyword evidence="2" id="KW-1185">Reference proteome</keyword>